<evidence type="ECO:0000259" key="1">
    <source>
        <dbReference type="Pfam" id="PF04865"/>
    </source>
</evidence>
<proteinExistence type="predicted"/>
<dbReference type="OrthoDB" id="7012887at2"/>
<name>A0A511X8X6_9PROT</name>
<keyword evidence="4" id="KW-1185">Reference proteome</keyword>
<accession>A0A511X8X6</accession>
<dbReference type="RefSeq" id="WP_026397939.1">
    <property type="nucleotide sequence ID" value="NZ_AUBI01000006.1"/>
</dbReference>
<gene>
    <name evidence="3" type="ORF">ANI02nite_12720</name>
</gene>
<feature type="domain" description="Baseplate J-like C-terminal" evidence="2">
    <location>
        <begin position="294"/>
        <end position="376"/>
    </location>
</feature>
<dbReference type="STRING" id="1120919.GCA_000429165_01997"/>
<evidence type="ECO:0000313" key="4">
    <source>
        <dbReference type="Proteomes" id="UP000321635"/>
    </source>
</evidence>
<dbReference type="InterPro" id="IPR006949">
    <property type="entry name" value="Barrel_Baseplate_J-like"/>
</dbReference>
<dbReference type="Pfam" id="PF26079">
    <property type="entry name" value="Baseplate_J_C"/>
    <property type="match status" value="1"/>
</dbReference>
<dbReference type="EMBL" id="BJYF01000006">
    <property type="protein sequence ID" value="GEN59388.1"/>
    <property type="molecule type" value="Genomic_DNA"/>
</dbReference>
<dbReference type="InterPro" id="IPR058530">
    <property type="entry name" value="Baseplate_J-like_C"/>
</dbReference>
<protein>
    <submittedName>
        <fullName evidence="3">Uncharacterized protein</fullName>
    </submittedName>
</protein>
<reference evidence="3 4" key="1">
    <citation type="submission" date="2019-07" db="EMBL/GenBank/DDBJ databases">
        <title>Whole genome shotgun sequence of Acetobacter nitrogenifigens NBRC 105050.</title>
        <authorList>
            <person name="Hosoyama A."/>
            <person name="Uohara A."/>
            <person name="Ohji S."/>
            <person name="Ichikawa N."/>
        </authorList>
    </citation>
    <scope>NUCLEOTIDE SEQUENCE [LARGE SCALE GENOMIC DNA]</scope>
    <source>
        <strain evidence="3 4">NBRC 105050</strain>
    </source>
</reference>
<comment type="caution">
    <text evidence="3">The sequence shown here is derived from an EMBL/GenBank/DDBJ whole genome shotgun (WGS) entry which is preliminary data.</text>
</comment>
<feature type="domain" description="Baseplate protein J-like barrel" evidence="1">
    <location>
        <begin position="102"/>
        <end position="189"/>
    </location>
</feature>
<evidence type="ECO:0000313" key="3">
    <source>
        <dbReference type="EMBL" id="GEN59388.1"/>
    </source>
</evidence>
<organism evidence="3 4">
    <name type="scientific">Acetobacter nitrogenifigens DSM 23921 = NBRC 105050</name>
    <dbReference type="NCBI Taxonomy" id="1120919"/>
    <lineage>
        <taxon>Bacteria</taxon>
        <taxon>Pseudomonadati</taxon>
        <taxon>Pseudomonadota</taxon>
        <taxon>Alphaproteobacteria</taxon>
        <taxon>Acetobacterales</taxon>
        <taxon>Acetobacteraceae</taxon>
        <taxon>Acetobacter</taxon>
    </lineage>
</organism>
<dbReference type="Pfam" id="PF04865">
    <property type="entry name" value="Baseplate_J"/>
    <property type="match status" value="1"/>
</dbReference>
<sequence length="380" mass="38085">MTPSLQNFSTMVSNAAAAAQGACKSLLDFTTGSVSRSLMEANATVALWLQYLLLQVLATTRLASSYGDDVDSWIAQFGMSRLGATAATTTETFICLAPQSSSAVVPVGAIVKSSDGTISFSVVSDTSNPYWSTSAGGYIRAKGVASITCPVQCLATGTTGNVTAGVLNLLGTQISGIDTCSNLAAATNGSNQESDAAVKARVTLWFASLSSATLKAVEGAIAGVSSNLTYQVIENTTPNSVYRPGFFFAAIDDGSGDAPDATVASVEAAIEAQRACGVETATIRAALVPAVIVVPVTLADGVVLASVQTSVESGVLAYVNALAVGATCSYTRISSAALTAAGTLVKSVGIVTVNGAAADIGGDTGSVVRAASVTVTLISS</sequence>
<evidence type="ECO:0000259" key="2">
    <source>
        <dbReference type="Pfam" id="PF26079"/>
    </source>
</evidence>
<dbReference type="AlphaFoldDB" id="A0A511X8X6"/>
<dbReference type="Proteomes" id="UP000321635">
    <property type="component" value="Unassembled WGS sequence"/>
</dbReference>